<dbReference type="InterPro" id="IPR002931">
    <property type="entry name" value="Transglutaminase-like"/>
</dbReference>
<evidence type="ECO:0000259" key="2">
    <source>
        <dbReference type="Pfam" id="PF12969"/>
    </source>
</evidence>
<accession>A0ABR6Y406</accession>
<feature type="domain" description="DUF3857" evidence="2">
    <location>
        <begin position="66"/>
        <end position="189"/>
    </location>
</feature>
<gene>
    <name evidence="3" type="ORF">H6H04_13830</name>
</gene>
<dbReference type="Gene3D" id="3.10.620.30">
    <property type="match status" value="1"/>
</dbReference>
<dbReference type="InterPro" id="IPR024618">
    <property type="entry name" value="DUF3857"/>
</dbReference>
<dbReference type="Proteomes" id="UP000607435">
    <property type="component" value="Unassembled WGS sequence"/>
</dbReference>
<dbReference type="Gene3D" id="2.60.40.3140">
    <property type="match status" value="1"/>
</dbReference>
<reference evidence="3 4" key="1">
    <citation type="submission" date="2020-08" db="EMBL/GenBank/DDBJ databases">
        <title>Winogradskyella ouciana sp. nov., isolated from the hadal seawater of the Mariana Trench.</title>
        <authorList>
            <person name="He X."/>
        </authorList>
    </citation>
    <scope>NUCLEOTIDE SEQUENCE [LARGE SCALE GENOMIC DNA]</scope>
    <source>
        <strain evidence="3 4">KCTC 22026</strain>
    </source>
</reference>
<feature type="domain" description="Transglutaminase-like" evidence="1">
    <location>
        <begin position="336"/>
        <end position="411"/>
    </location>
</feature>
<evidence type="ECO:0000259" key="1">
    <source>
        <dbReference type="Pfam" id="PF01841"/>
    </source>
</evidence>
<protein>
    <submittedName>
        <fullName evidence="3">DUF3857 domain-containing protein</fullName>
    </submittedName>
</protein>
<dbReference type="RefSeq" id="WP_186846588.1">
    <property type="nucleotide sequence ID" value="NZ_JACOME010000004.1"/>
</dbReference>
<proteinExistence type="predicted"/>
<name>A0ABR6Y406_9FLAO</name>
<dbReference type="Gene3D" id="2.60.120.1130">
    <property type="match status" value="1"/>
</dbReference>
<dbReference type="Pfam" id="PF12969">
    <property type="entry name" value="DUF3857"/>
    <property type="match status" value="1"/>
</dbReference>
<organism evidence="3 4">
    <name type="scientific">Winogradskyella echinorum</name>
    <dbReference type="NCBI Taxonomy" id="538189"/>
    <lineage>
        <taxon>Bacteria</taxon>
        <taxon>Pseudomonadati</taxon>
        <taxon>Bacteroidota</taxon>
        <taxon>Flavobacteriia</taxon>
        <taxon>Flavobacteriales</taxon>
        <taxon>Flavobacteriaceae</taxon>
        <taxon>Winogradskyella</taxon>
    </lineage>
</organism>
<evidence type="ECO:0000313" key="3">
    <source>
        <dbReference type="EMBL" id="MBC3847471.1"/>
    </source>
</evidence>
<sequence>MKNLIFVLTLVFGFSQLEAQNYDFGKVSKEELQEKFHPEDSSAHAAILYRNESIKFNYNKNNGFVQEREVHVRIKIYDKEGFNWANKKVFLYKGGNGNDDQIKGLKGYTYNLENGKINKDKLKSNGVFEEKVSEFYTSNTFTMPNVKVGSILEYRYEIASQLPLIDDVELQFSIPLKKLDVRIATPRMYSYNKFLNPKASYVLNYKESIIPRTISTTTKEVSSYRPTYRTSNGQTYQGLEENLVSYGTSTTDYHDNVIKFSEENIPALKAESFAGNINNYKAKLSMEFDAYLSVEGVVQQSFASSWEKVSEEIYKNNDFGGQLTKSSFFKNDLSELLNGVEDDFQKAFLVENLVKSKVKWNGVYSKYTQKGIRGAYKEGEGNVADINLLVTSMLRSVGVKANPVLVSTRNNGIPLFPTREGFNYVICMIQSGANYMLIDATEPFSTNNVLPQRVLNWQGRVLMENGTSRWINLKSNKKSVESTMLNVKINEDLSVTGKVRKNYTSYLALNYRKRYTNLSMDDHIKSLENGKGDVEISELNYENDKDISKPVKVTYDYELSDGVDEIGDKLYFSPLLFLATKESPFKLEERKYPIDFVIPFDEKYKVNIMLPEGYKVESLPESGGMEFKGGEAKFTYVAKENGKYLQLSVQLELNNPIIQPVDYKDFKDFFNKTIEKQAEQIVLTKG</sequence>
<dbReference type="Pfam" id="PF01841">
    <property type="entry name" value="Transglut_core"/>
    <property type="match status" value="1"/>
</dbReference>
<comment type="caution">
    <text evidence="3">The sequence shown here is derived from an EMBL/GenBank/DDBJ whole genome shotgun (WGS) entry which is preliminary data.</text>
</comment>
<evidence type="ECO:0000313" key="4">
    <source>
        <dbReference type="Proteomes" id="UP000607435"/>
    </source>
</evidence>
<keyword evidence="4" id="KW-1185">Reference proteome</keyword>
<dbReference type="EMBL" id="JACOME010000004">
    <property type="protein sequence ID" value="MBC3847471.1"/>
    <property type="molecule type" value="Genomic_DNA"/>
</dbReference>